<feature type="transmembrane region" description="Helical" evidence="2">
    <location>
        <begin position="459"/>
        <end position="483"/>
    </location>
</feature>
<feature type="domain" description="Transcription initiation factor TFIID subunit 2 TPR repeats" evidence="3">
    <location>
        <begin position="24"/>
        <end position="136"/>
    </location>
</feature>
<feature type="region of interest" description="Disordered" evidence="1">
    <location>
        <begin position="576"/>
        <end position="596"/>
    </location>
</feature>
<dbReference type="Pfam" id="PF25577">
    <property type="entry name" value="TPR_TAF2_C"/>
    <property type="match status" value="2"/>
</dbReference>
<feature type="compositionally biased region" description="Acidic residues" evidence="1">
    <location>
        <begin position="295"/>
        <end position="313"/>
    </location>
</feature>
<dbReference type="InterPro" id="IPR037813">
    <property type="entry name" value="TAF2"/>
</dbReference>
<dbReference type="InterPro" id="IPR057991">
    <property type="entry name" value="TPR_TAF2_C"/>
</dbReference>
<dbReference type="Gene3D" id="1.20.1070.10">
    <property type="entry name" value="Rhodopsin 7-helix transmembrane proteins"/>
    <property type="match status" value="1"/>
</dbReference>
<keyword evidence="4" id="KW-1185">Reference proteome</keyword>
<sequence>MAVFLSLFAPRTPEGASVHVAAAHSQGVCPPEVPEFILNLLRFNDNSKNIYADDYYRAALIESLFRTVSPAATVTTRISWPSCRRPIAALLEEVTRHMNLEKLMPSYRMVVTVKCLRVFRKLQRTGYIRRYRHIQKATRFPATTLMSVWPPWRPWTRLRWPGCWTLQCATRLRRPLFVTRLLLCSLYSRRFCAGSEASWTRPELVERLWRLLNTELSADCRLRCSVASLYHLLYGRHRPKCTPLPENFLVLTRARRPHKNRPTSANADAGPADTDDDNANFGLTGAGVGLGSSGDEADVDDDLDIGLEDDYEPDHELGSSGARTGTSSGTRSTATPQPAGSRSASRPFSHSSAPPTSAQCLLCLPQPAAQLSVLPGPRRDGSDSTLAMQLRSLAVNRRHLRAGQHHRQLLPHSGDPAGPGWGLRLFLLPIFGHPIVWGIRIRWPLRANLWFSRRRTRNWMGAIWIVAMATSLVRGLEVTSVLADCPDGFNRMAVVASRPSFPAYTMAVNFGLQTVTPVVAVMVVNVLLLLRTVRRSKQLPARRCWRRQQSEFDHRRQHSWPAAVEPASWLPAAATLSGKKPAAQKQEKQFPPADPDAWCPSRFPTNLYIIMTLVGNVISSMDGTLQFLYLRGDKSEVQAGGAPNPGALATMNATGRSRQSGISMEAVGGQSQLLKALLSY</sequence>
<dbReference type="PANTHER" id="PTHR15137">
    <property type="entry name" value="TRANSCRIPTION INITIATION FACTOR TFIID"/>
    <property type="match status" value="1"/>
</dbReference>
<dbReference type="Proteomes" id="UP000095280">
    <property type="component" value="Unplaced"/>
</dbReference>
<dbReference type="GO" id="GO:0000976">
    <property type="term" value="F:transcription cis-regulatory region binding"/>
    <property type="evidence" value="ECO:0007669"/>
    <property type="project" value="TreeGrafter"/>
</dbReference>
<dbReference type="GO" id="GO:0005669">
    <property type="term" value="C:transcription factor TFIID complex"/>
    <property type="evidence" value="ECO:0007669"/>
    <property type="project" value="InterPro"/>
</dbReference>
<keyword evidence="2" id="KW-1133">Transmembrane helix</keyword>
<dbReference type="PANTHER" id="PTHR15137:SF9">
    <property type="entry name" value="TRANSCRIPTION INITIATION FACTOR TFIID SUBUNIT 2"/>
    <property type="match status" value="1"/>
</dbReference>
<protein>
    <submittedName>
        <fullName evidence="5">G_PROTEIN_RECEP_F1_2 domain-containing protein</fullName>
    </submittedName>
</protein>
<dbReference type="AlphaFoldDB" id="A0A1I8FTL9"/>
<evidence type="ECO:0000259" key="3">
    <source>
        <dbReference type="Pfam" id="PF25577"/>
    </source>
</evidence>
<evidence type="ECO:0000256" key="1">
    <source>
        <dbReference type="SAM" id="MobiDB-lite"/>
    </source>
</evidence>
<evidence type="ECO:0000256" key="2">
    <source>
        <dbReference type="SAM" id="Phobius"/>
    </source>
</evidence>
<accession>A0A1I8FTL9</accession>
<feature type="transmembrane region" description="Helical" evidence="2">
    <location>
        <begin position="421"/>
        <end position="439"/>
    </location>
</feature>
<dbReference type="GO" id="GO:0016251">
    <property type="term" value="F:RNA polymerase II general transcription initiation factor activity"/>
    <property type="evidence" value="ECO:0007669"/>
    <property type="project" value="TreeGrafter"/>
</dbReference>
<evidence type="ECO:0000313" key="5">
    <source>
        <dbReference type="WBParaSite" id="maker-unitig_6524-snap-gene-0.2-mRNA-1"/>
    </source>
</evidence>
<dbReference type="WBParaSite" id="maker-unitig_6524-snap-gene-0.2-mRNA-1">
    <property type="protein sequence ID" value="maker-unitig_6524-snap-gene-0.2-mRNA-1"/>
    <property type="gene ID" value="maker-unitig_6524-snap-gene-0.2"/>
</dbReference>
<keyword evidence="2" id="KW-0812">Transmembrane</keyword>
<dbReference type="GO" id="GO:0006367">
    <property type="term" value="P:transcription initiation at RNA polymerase II promoter"/>
    <property type="evidence" value="ECO:0007669"/>
    <property type="project" value="TreeGrafter"/>
</dbReference>
<keyword evidence="2" id="KW-0472">Membrane</keyword>
<feature type="domain" description="Transcription initiation factor TFIID subunit 2 TPR repeats" evidence="3">
    <location>
        <begin position="189"/>
        <end position="256"/>
    </location>
</feature>
<dbReference type="GO" id="GO:0003682">
    <property type="term" value="F:chromatin binding"/>
    <property type="evidence" value="ECO:0007669"/>
    <property type="project" value="TreeGrafter"/>
</dbReference>
<proteinExistence type="predicted"/>
<organism evidence="4 5">
    <name type="scientific">Macrostomum lignano</name>
    <dbReference type="NCBI Taxonomy" id="282301"/>
    <lineage>
        <taxon>Eukaryota</taxon>
        <taxon>Metazoa</taxon>
        <taxon>Spiralia</taxon>
        <taxon>Lophotrochozoa</taxon>
        <taxon>Platyhelminthes</taxon>
        <taxon>Rhabditophora</taxon>
        <taxon>Macrostomorpha</taxon>
        <taxon>Macrostomida</taxon>
        <taxon>Macrostomidae</taxon>
        <taxon>Macrostomum</taxon>
    </lineage>
</organism>
<name>A0A1I8FTL9_9PLAT</name>
<feature type="compositionally biased region" description="Low complexity" evidence="1">
    <location>
        <begin position="318"/>
        <end position="355"/>
    </location>
</feature>
<reference evidence="5" key="1">
    <citation type="submission" date="2016-11" db="UniProtKB">
        <authorList>
            <consortium name="WormBaseParasite"/>
        </authorList>
    </citation>
    <scope>IDENTIFICATION</scope>
</reference>
<dbReference type="SUPFAM" id="SSF81321">
    <property type="entry name" value="Family A G protein-coupled receptor-like"/>
    <property type="match status" value="1"/>
</dbReference>
<evidence type="ECO:0000313" key="4">
    <source>
        <dbReference type="Proteomes" id="UP000095280"/>
    </source>
</evidence>
<feature type="transmembrane region" description="Helical" evidence="2">
    <location>
        <begin position="503"/>
        <end position="530"/>
    </location>
</feature>
<feature type="region of interest" description="Disordered" evidence="1">
    <location>
        <begin position="253"/>
        <end position="357"/>
    </location>
</feature>